<protein>
    <submittedName>
        <fullName evidence="3">Uncharacterized protein</fullName>
    </submittedName>
</protein>
<keyword evidence="4" id="KW-1185">Reference proteome</keyword>
<dbReference type="Proteomes" id="UP001328107">
    <property type="component" value="Unassembled WGS sequence"/>
</dbReference>
<reference evidence="4" key="1">
    <citation type="submission" date="2022-10" db="EMBL/GenBank/DDBJ databases">
        <title>Genome assembly of Pristionchus species.</title>
        <authorList>
            <person name="Yoshida K."/>
            <person name="Sommer R.J."/>
        </authorList>
    </citation>
    <scope>NUCLEOTIDE SEQUENCE [LARGE SCALE GENOMIC DNA]</scope>
    <source>
        <strain evidence="4">RS5460</strain>
    </source>
</reference>
<keyword evidence="2" id="KW-0732">Signal</keyword>
<comment type="caution">
    <text evidence="3">The sequence shown here is derived from an EMBL/GenBank/DDBJ whole genome shotgun (WGS) entry which is preliminary data.</text>
</comment>
<sequence>KISFLLLLIAFLSLPLAHAQFGGQMHGPGGLAGEGAFPGLGLGRGNNPGRDGGHDHDGGRGKGKSGSHSHSKEHRG</sequence>
<evidence type="ECO:0000256" key="1">
    <source>
        <dbReference type="SAM" id="MobiDB-lite"/>
    </source>
</evidence>
<organism evidence="3 4">
    <name type="scientific">Pristionchus mayeri</name>
    <dbReference type="NCBI Taxonomy" id="1317129"/>
    <lineage>
        <taxon>Eukaryota</taxon>
        <taxon>Metazoa</taxon>
        <taxon>Ecdysozoa</taxon>
        <taxon>Nematoda</taxon>
        <taxon>Chromadorea</taxon>
        <taxon>Rhabditida</taxon>
        <taxon>Rhabditina</taxon>
        <taxon>Diplogasteromorpha</taxon>
        <taxon>Diplogasteroidea</taxon>
        <taxon>Neodiplogasteridae</taxon>
        <taxon>Pristionchus</taxon>
    </lineage>
</organism>
<dbReference type="AlphaFoldDB" id="A0AAN5DHE1"/>
<feature type="compositionally biased region" description="Basic and acidic residues" evidence="1">
    <location>
        <begin position="51"/>
        <end position="60"/>
    </location>
</feature>
<feature type="compositionally biased region" description="Basic residues" evidence="1">
    <location>
        <begin position="61"/>
        <end position="76"/>
    </location>
</feature>
<feature type="non-terminal residue" evidence="3">
    <location>
        <position position="1"/>
    </location>
</feature>
<evidence type="ECO:0000313" key="3">
    <source>
        <dbReference type="EMBL" id="GMR62230.1"/>
    </source>
</evidence>
<name>A0AAN5DHE1_9BILA</name>
<dbReference type="EMBL" id="BTRK01000006">
    <property type="protein sequence ID" value="GMR62230.1"/>
    <property type="molecule type" value="Genomic_DNA"/>
</dbReference>
<proteinExistence type="predicted"/>
<evidence type="ECO:0000256" key="2">
    <source>
        <dbReference type="SAM" id="SignalP"/>
    </source>
</evidence>
<evidence type="ECO:0000313" key="4">
    <source>
        <dbReference type="Proteomes" id="UP001328107"/>
    </source>
</evidence>
<accession>A0AAN5DHE1</accession>
<feature type="signal peptide" evidence="2">
    <location>
        <begin position="1"/>
        <end position="19"/>
    </location>
</feature>
<feature type="chain" id="PRO_5043033271" evidence="2">
    <location>
        <begin position="20"/>
        <end position="76"/>
    </location>
</feature>
<feature type="compositionally biased region" description="Gly residues" evidence="1">
    <location>
        <begin position="24"/>
        <end position="46"/>
    </location>
</feature>
<gene>
    <name evidence="3" type="ORF">PMAYCL1PPCAC_32425</name>
</gene>
<feature type="region of interest" description="Disordered" evidence="1">
    <location>
        <begin position="22"/>
        <end position="76"/>
    </location>
</feature>